<sequence>MLEEEAVDVLMPNYDEYGNYVLEHASHYDSEAYFVAIYTNNDGDGSDGQETTFERTNGVVGVISAQLRHRSPFIAGCSVVKDGDSENKEVQTTNPAVPIPSPHVYLANMRVHETMQRRGIGMALLSAVREYTQSLSEGDGGDVPPMILSVDNDNSGAIQMYEKFGFEYLEKNDVFCMMGVWL</sequence>
<dbReference type="RefSeq" id="XP_002292397.1">
    <property type="nucleotide sequence ID" value="XM_002292361.1"/>
</dbReference>
<dbReference type="GeneID" id="7449270"/>
<dbReference type="PANTHER" id="PTHR43420:SF47">
    <property type="entry name" value="N-ACETYLTRANSFERASE DOMAIN-CONTAINING PROTEIN"/>
    <property type="match status" value="1"/>
</dbReference>
<dbReference type="Gene3D" id="3.40.630.30">
    <property type="match status" value="1"/>
</dbReference>
<dbReference type="InterPro" id="IPR016181">
    <property type="entry name" value="Acyl_CoA_acyltransferase"/>
</dbReference>
<gene>
    <name evidence="4" type="ORF">THAPSDRAFT_7886</name>
</gene>
<reference evidence="4 5" key="1">
    <citation type="journal article" date="2004" name="Science">
        <title>The genome of the diatom Thalassiosira pseudonana: ecology, evolution, and metabolism.</title>
        <authorList>
            <person name="Armbrust E.V."/>
            <person name="Berges J.A."/>
            <person name="Bowler C."/>
            <person name="Green B.R."/>
            <person name="Martinez D."/>
            <person name="Putnam N.H."/>
            <person name="Zhou S."/>
            <person name="Allen A.E."/>
            <person name="Apt K.E."/>
            <person name="Bechner M."/>
            <person name="Brzezinski M.A."/>
            <person name="Chaal B.K."/>
            <person name="Chiovitti A."/>
            <person name="Davis A.K."/>
            <person name="Demarest M.S."/>
            <person name="Detter J.C."/>
            <person name="Glavina T."/>
            <person name="Goodstein D."/>
            <person name="Hadi M.Z."/>
            <person name="Hellsten U."/>
            <person name="Hildebrand M."/>
            <person name="Jenkins B.D."/>
            <person name="Jurka J."/>
            <person name="Kapitonov V.V."/>
            <person name="Kroger N."/>
            <person name="Lau W.W."/>
            <person name="Lane T.W."/>
            <person name="Larimer F.W."/>
            <person name="Lippmeier J.C."/>
            <person name="Lucas S."/>
            <person name="Medina M."/>
            <person name="Montsant A."/>
            <person name="Obornik M."/>
            <person name="Parker M.S."/>
            <person name="Palenik B."/>
            <person name="Pazour G.J."/>
            <person name="Richardson P.M."/>
            <person name="Rynearson T.A."/>
            <person name="Saito M.A."/>
            <person name="Schwartz D.C."/>
            <person name="Thamatrakoln K."/>
            <person name="Valentin K."/>
            <person name="Vardi A."/>
            <person name="Wilkerson F.P."/>
            <person name="Rokhsar D.S."/>
        </authorList>
    </citation>
    <scope>NUCLEOTIDE SEQUENCE [LARGE SCALE GENOMIC DNA]</scope>
    <source>
        <strain evidence="4 5">CCMP1335</strain>
    </source>
</reference>
<dbReference type="InterPro" id="IPR050680">
    <property type="entry name" value="YpeA/RimI_acetyltransf"/>
</dbReference>
<dbReference type="AlphaFoldDB" id="B8C7T3"/>
<dbReference type="PROSITE" id="PS51186">
    <property type="entry name" value="GNAT"/>
    <property type="match status" value="1"/>
</dbReference>
<keyword evidence="1" id="KW-0808">Transferase</keyword>
<protein>
    <recommendedName>
        <fullName evidence="3">N-acetyltransferase domain-containing protein</fullName>
    </recommendedName>
</protein>
<dbReference type="PANTHER" id="PTHR43420">
    <property type="entry name" value="ACETYLTRANSFERASE"/>
    <property type="match status" value="1"/>
</dbReference>
<organism evidence="4 5">
    <name type="scientific">Thalassiosira pseudonana</name>
    <name type="common">Marine diatom</name>
    <name type="synonym">Cyclotella nana</name>
    <dbReference type="NCBI Taxonomy" id="35128"/>
    <lineage>
        <taxon>Eukaryota</taxon>
        <taxon>Sar</taxon>
        <taxon>Stramenopiles</taxon>
        <taxon>Ochrophyta</taxon>
        <taxon>Bacillariophyta</taxon>
        <taxon>Coscinodiscophyceae</taxon>
        <taxon>Thalassiosirophycidae</taxon>
        <taxon>Thalassiosirales</taxon>
        <taxon>Thalassiosiraceae</taxon>
        <taxon>Thalassiosira</taxon>
    </lineage>
</organism>
<dbReference type="CDD" id="cd04301">
    <property type="entry name" value="NAT_SF"/>
    <property type="match status" value="1"/>
</dbReference>
<dbReference type="GO" id="GO:0004343">
    <property type="term" value="F:glucosamine 6-phosphate N-acetyltransferase activity"/>
    <property type="evidence" value="ECO:0000318"/>
    <property type="project" value="GO_Central"/>
</dbReference>
<dbReference type="InParanoid" id="B8C7T3"/>
<dbReference type="GO" id="GO:0006048">
    <property type="term" value="P:UDP-N-acetylglucosamine biosynthetic process"/>
    <property type="evidence" value="ECO:0000318"/>
    <property type="project" value="GO_Central"/>
</dbReference>
<dbReference type="SUPFAM" id="SSF55729">
    <property type="entry name" value="Acyl-CoA N-acyltransferases (Nat)"/>
    <property type="match status" value="1"/>
</dbReference>
<evidence type="ECO:0000259" key="3">
    <source>
        <dbReference type="PROSITE" id="PS51186"/>
    </source>
</evidence>
<keyword evidence="2" id="KW-0012">Acyltransferase</keyword>
<evidence type="ECO:0000313" key="4">
    <source>
        <dbReference type="EMBL" id="EED90372.1"/>
    </source>
</evidence>
<proteinExistence type="predicted"/>
<evidence type="ECO:0000256" key="2">
    <source>
        <dbReference type="ARBA" id="ARBA00023315"/>
    </source>
</evidence>
<dbReference type="Proteomes" id="UP000001449">
    <property type="component" value="Chromosome 9"/>
</dbReference>
<dbReference type="OMA" id="EENDIFC"/>
<accession>B8C7T3</accession>
<evidence type="ECO:0000313" key="5">
    <source>
        <dbReference type="Proteomes" id="UP000001449"/>
    </source>
</evidence>
<dbReference type="PaxDb" id="35128-Thaps7886"/>
<dbReference type="InterPro" id="IPR000182">
    <property type="entry name" value="GNAT_dom"/>
</dbReference>
<dbReference type="HOGENOM" id="CLU_1484893_0_0_1"/>
<feature type="domain" description="N-acetyltransferase" evidence="3">
    <location>
        <begin position="1"/>
        <end position="182"/>
    </location>
</feature>
<evidence type="ECO:0000256" key="1">
    <source>
        <dbReference type="ARBA" id="ARBA00022679"/>
    </source>
</evidence>
<reference evidence="4 5" key="2">
    <citation type="journal article" date="2008" name="Nature">
        <title>The Phaeodactylum genome reveals the evolutionary history of diatom genomes.</title>
        <authorList>
            <person name="Bowler C."/>
            <person name="Allen A.E."/>
            <person name="Badger J.H."/>
            <person name="Grimwood J."/>
            <person name="Jabbari K."/>
            <person name="Kuo A."/>
            <person name="Maheswari U."/>
            <person name="Martens C."/>
            <person name="Maumus F."/>
            <person name="Otillar R.P."/>
            <person name="Rayko E."/>
            <person name="Salamov A."/>
            <person name="Vandepoele K."/>
            <person name="Beszteri B."/>
            <person name="Gruber A."/>
            <person name="Heijde M."/>
            <person name="Katinka M."/>
            <person name="Mock T."/>
            <person name="Valentin K."/>
            <person name="Verret F."/>
            <person name="Berges J.A."/>
            <person name="Brownlee C."/>
            <person name="Cadoret J.P."/>
            <person name="Chiovitti A."/>
            <person name="Choi C.J."/>
            <person name="Coesel S."/>
            <person name="De Martino A."/>
            <person name="Detter J.C."/>
            <person name="Durkin C."/>
            <person name="Falciatore A."/>
            <person name="Fournet J."/>
            <person name="Haruta M."/>
            <person name="Huysman M.J."/>
            <person name="Jenkins B.D."/>
            <person name="Jiroutova K."/>
            <person name="Jorgensen R.E."/>
            <person name="Joubert Y."/>
            <person name="Kaplan A."/>
            <person name="Kroger N."/>
            <person name="Kroth P.G."/>
            <person name="La Roche J."/>
            <person name="Lindquist E."/>
            <person name="Lommer M."/>
            <person name="Martin-Jezequel V."/>
            <person name="Lopez P.J."/>
            <person name="Lucas S."/>
            <person name="Mangogna M."/>
            <person name="McGinnis K."/>
            <person name="Medlin L.K."/>
            <person name="Montsant A."/>
            <person name="Oudot-Le Secq M.P."/>
            <person name="Napoli C."/>
            <person name="Obornik M."/>
            <person name="Parker M.S."/>
            <person name="Petit J.L."/>
            <person name="Porcel B.M."/>
            <person name="Poulsen N."/>
            <person name="Robison M."/>
            <person name="Rychlewski L."/>
            <person name="Rynearson T.A."/>
            <person name="Schmutz J."/>
            <person name="Shapiro H."/>
            <person name="Siaut M."/>
            <person name="Stanley M."/>
            <person name="Sussman M.R."/>
            <person name="Taylor A.R."/>
            <person name="Vardi A."/>
            <person name="von Dassow P."/>
            <person name="Vyverman W."/>
            <person name="Willis A."/>
            <person name="Wyrwicz L.S."/>
            <person name="Rokhsar D.S."/>
            <person name="Weissenbach J."/>
            <person name="Armbrust E.V."/>
            <person name="Green B.R."/>
            <person name="Van de Peer Y."/>
            <person name="Grigoriev I.V."/>
        </authorList>
    </citation>
    <scope>NUCLEOTIDE SEQUENCE [LARGE SCALE GENOMIC DNA]</scope>
    <source>
        <strain evidence="4 5">CCMP1335</strain>
    </source>
</reference>
<dbReference type="KEGG" id="tps:THAPSDRAFT_7886"/>
<name>B8C7T3_THAPS</name>
<dbReference type="eggNOG" id="ENOG502T8XT">
    <property type="taxonomic scope" value="Eukaryota"/>
</dbReference>
<dbReference type="Pfam" id="PF00583">
    <property type="entry name" value="Acetyltransf_1"/>
    <property type="match status" value="1"/>
</dbReference>
<keyword evidence="5" id="KW-1185">Reference proteome</keyword>
<dbReference type="EMBL" id="CM000645">
    <property type="protein sequence ID" value="EED90372.1"/>
    <property type="molecule type" value="Genomic_DNA"/>
</dbReference>